<keyword evidence="13 15" id="KW-0539">Nucleus</keyword>
<keyword evidence="18" id="KW-0732">Signal</keyword>
<feature type="signal peptide" evidence="18">
    <location>
        <begin position="1"/>
        <end position="22"/>
    </location>
</feature>
<evidence type="ECO:0000256" key="3">
    <source>
        <dbReference type="ARBA" id="ARBA00008323"/>
    </source>
</evidence>
<evidence type="ECO:0000256" key="14">
    <source>
        <dbReference type="ARBA" id="ARBA00049244"/>
    </source>
</evidence>
<dbReference type="AlphaFoldDB" id="A0AAV4H9C3"/>
<dbReference type="Proteomes" id="UP000762676">
    <property type="component" value="Unassembled WGS sequence"/>
</dbReference>
<keyword evidence="7 15" id="KW-0548">Nucleotidyltransferase</keyword>
<feature type="region of interest" description="Disordered" evidence="17">
    <location>
        <begin position="305"/>
        <end position="330"/>
    </location>
</feature>
<dbReference type="FunFam" id="1.10.150.110:FF:000003">
    <property type="entry name" value="DNA polymerase mu"/>
    <property type="match status" value="1"/>
</dbReference>
<feature type="chain" id="PRO_5043943622" description="DNA-directed DNA polymerase" evidence="18">
    <location>
        <begin position="23"/>
        <end position="455"/>
    </location>
</feature>
<comment type="catalytic activity">
    <reaction evidence="14">
        <text>DNA(n) + a 2'-deoxyribonucleoside 5'-triphosphate = DNA(n+1) + diphosphate</text>
        <dbReference type="Rhea" id="RHEA:22508"/>
        <dbReference type="Rhea" id="RHEA-COMP:17339"/>
        <dbReference type="Rhea" id="RHEA-COMP:17340"/>
        <dbReference type="ChEBI" id="CHEBI:33019"/>
        <dbReference type="ChEBI" id="CHEBI:61560"/>
        <dbReference type="ChEBI" id="CHEBI:173112"/>
        <dbReference type="EC" id="2.7.7.7"/>
    </reaction>
</comment>
<dbReference type="GO" id="GO:0003677">
    <property type="term" value="F:DNA binding"/>
    <property type="evidence" value="ECO:0007669"/>
    <property type="project" value="UniProtKB-UniRule"/>
</dbReference>
<dbReference type="Gene3D" id="1.10.150.20">
    <property type="entry name" value="5' to 3' exonuclease, C-terminal subdomain"/>
    <property type="match status" value="1"/>
</dbReference>
<dbReference type="InterPro" id="IPR002008">
    <property type="entry name" value="DNA_pol_X_beta-like"/>
</dbReference>
<evidence type="ECO:0000256" key="7">
    <source>
        <dbReference type="ARBA" id="ARBA00022695"/>
    </source>
</evidence>
<keyword evidence="5" id="KW-0237">DNA synthesis</keyword>
<evidence type="ECO:0000313" key="21">
    <source>
        <dbReference type="Proteomes" id="UP000762676"/>
    </source>
</evidence>
<accession>A0AAV4H9C3</accession>
<evidence type="ECO:0000256" key="1">
    <source>
        <dbReference type="ARBA" id="ARBA00001946"/>
    </source>
</evidence>
<dbReference type="SUPFAM" id="SSF81301">
    <property type="entry name" value="Nucleotidyltransferase"/>
    <property type="match status" value="1"/>
</dbReference>
<dbReference type="FunFam" id="3.30.210.10:FF:000004">
    <property type="entry name" value="DNA-directed DNA/RNA polymerase mu"/>
    <property type="match status" value="1"/>
</dbReference>
<dbReference type="PRINTS" id="PR00869">
    <property type="entry name" value="DNAPOLX"/>
</dbReference>
<dbReference type="SMART" id="SM00483">
    <property type="entry name" value="POLXc"/>
    <property type="match status" value="1"/>
</dbReference>
<dbReference type="PANTHER" id="PTHR11276">
    <property type="entry name" value="DNA POLYMERASE TYPE-X FAMILY MEMBER"/>
    <property type="match status" value="1"/>
</dbReference>
<evidence type="ECO:0000256" key="2">
    <source>
        <dbReference type="ARBA" id="ARBA00004123"/>
    </source>
</evidence>
<evidence type="ECO:0000256" key="8">
    <source>
        <dbReference type="ARBA" id="ARBA00022723"/>
    </source>
</evidence>
<dbReference type="PIRSF" id="PIRSF000817">
    <property type="entry name" value="DNA_NT"/>
    <property type="match status" value="1"/>
</dbReference>
<dbReference type="Pfam" id="PF14791">
    <property type="entry name" value="DNA_pol_B_thumb"/>
    <property type="match status" value="1"/>
</dbReference>
<evidence type="ECO:0000256" key="11">
    <source>
        <dbReference type="ARBA" id="ARBA00022932"/>
    </source>
</evidence>
<dbReference type="GO" id="GO:0006303">
    <property type="term" value="P:double-strand break repair via nonhomologous end joining"/>
    <property type="evidence" value="ECO:0007669"/>
    <property type="project" value="TreeGrafter"/>
</dbReference>
<dbReference type="InterPro" id="IPR022312">
    <property type="entry name" value="DNA_pol_X"/>
</dbReference>
<reference evidence="20 21" key="1">
    <citation type="journal article" date="2021" name="Elife">
        <title>Chloroplast acquisition without the gene transfer in kleptoplastic sea slugs, Plakobranchus ocellatus.</title>
        <authorList>
            <person name="Maeda T."/>
            <person name="Takahashi S."/>
            <person name="Yoshida T."/>
            <person name="Shimamura S."/>
            <person name="Takaki Y."/>
            <person name="Nagai Y."/>
            <person name="Toyoda A."/>
            <person name="Suzuki Y."/>
            <person name="Arimoto A."/>
            <person name="Ishii H."/>
            <person name="Satoh N."/>
            <person name="Nishiyama T."/>
            <person name="Hasebe M."/>
            <person name="Maruyama T."/>
            <person name="Minagawa J."/>
            <person name="Obokata J."/>
            <person name="Shigenobu S."/>
        </authorList>
    </citation>
    <scope>NUCLEOTIDE SEQUENCE [LARGE SCALE GENOMIC DNA]</scope>
</reference>
<comment type="similarity">
    <text evidence="3 15">Belongs to the DNA polymerase type-X family.</text>
</comment>
<feature type="binding site" evidence="16">
    <location>
        <position position="232"/>
    </location>
    <ligand>
        <name>Mg(2+)</name>
        <dbReference type="ChEBI" id="CHEBI:18420"/>
    </ligand>
</feature>
<evidence type="ECO:0000256" key="15">
    <source>
        <dbReference type="PIRNR" id="PIRNR000817"/>
    </source>
</evidence>
<keyword evidence="6 15" id="KW-0808">Transferase</keyword>
<keyword evidence="12" id="KW-0234">DNA repair</keyword>
<keyword evidence="9" id="KW-0227">DNA damage</keyword>
<dbReference type="PRINTS" id="PR00870">
    <property type="entry name" value="DNAPOLXBETA"/>
</dbReference>
<dbReference type="InterPro" id="IPR019843">
    <property type="entry name" value="DNA_pol-X_BS"/>
</dbReference>
<dbReference type="GO" id="GO:0005634">
    <property type="term" value="C:nucleus"/>
    <property type="evidence" value="ECO:0007669"/>
    <property type="project" value="UniProtKB-SubCell"/>
</dbReference>
<dbReference type="InterPro" id="IPR027421">
    <property type="entry name" value="DNA_pol_lamdba_lyase_dom_sf"/>
</dbReference>
<dbReference type="Pfam" id="PF14716">
    <property type="entry name" value="HHH_8"/>
    <property type="match status" value="1"/>
</dbReference>
<evidence type="ECO:0000256" key="4">
    <source>
        <dbReference type="ARBA" id="ARBA00012417"/>
    </source>
</evidence>
<feature type="compositionally biased region" description="Polar residues" evidence="17">
    <location>
        <begin position="318"/>
        <end position="330"/>
    </location>
</feature>
<feature type="compositionally biased region" description="Basic and acidic residues" evidence="17">
    <location>
        <begin position="306"/>
        <end position="317"/>
    </location>
</feature>
<organism evidence="20 21">
    <name type="scientific">Elysia marginata</name>
    <dbReference type="NCBI Taxonomy" id="1093978"/>
    <lineage>
        <taxon>Eukaryota</taxon>
        <taxon>Metazoa</taxon>
        <taxon>Spiralia</taxon>
        <taxon>Lophotrochozoa</taxon>
        <taxon>Mollusca</taxon>
        <taxon>Gastropoda</taxon>
        <taxon>Heterobranchia</taxon>
        <taxon>Euthyneura</taxon>
        <taxon>Panpulmonata</taxon>
        <taxon>Sacoglossa</taxon>
        <taxon>Placobranchoidea</taxon>
        <taxon>Plakobranchidae</taxon>
        <taxon>Elysia</taxon>
    </lineage>
</organism>
<sequence length="455" mass="51529">MWLSLYEPLLLFLVSLEEKITTKEDVSAVDQSNTSFPEWACQRKAKLEHLNIKLTSAIEVLQEHAELRDGNQDYSRALAFRRASSVLKALQFPVQSVEQLRGLKDIGEHVKTVIADFLDHGSSSEVEEILKSHWFRKMKLFTSVFGVGPSTAKAWIDHGWENLEDAQKNGCPSNDWRIAWGLAFWKDLNTPVCRTEALTFSQIVQQEAESILPGVITTLVGGFRRGKQEGHDVDILLSHPKEGAETDLLPKLIAALGKRGLMLIGHKEKSSFRSDVLYQDFKISTRGQLDHFEKWLGICKFPKSFSKHENSTSKCEENQNNSHSKTNSDSNLKAYASLDDSLSELYEPKAKKAKPSETTSLDPNLISAAPRDWLARRVDLIIAPYSQYYYALVGWTGSKHFNRDARLYAQKKLGLKLTSHGLYDLQKRESLSAQSEEEVFAHLNLQYVDPSDRNC</sequence>
<evidence type="ECO:0000313" key="20">
    <source>
        <dbReference type="EMBL" id="GFR94543.1"/>
    </source>
</evidence>
<keyword evidence="21" id="KW-1185">Reference proteome</keyword>
<gene>
    <name evidence="20" type="ORF">ElyMa_002671000</name>
</gene>
<comment type="caution">
    <text evidence="20">The sequence shown here is derived from an EMBL/GenBank/DDBJ whole genome shotgun (WGS) entry which is preliminary data.</text>
</comment>
<dbReference type="Gene3D" id="3.30.460.10">
    <property type="entry name" value="Beta Polymerase, domain 2"/>
    <property type="match status" value="1"/>
</dbReference>
<dbReference type="GO" id="GO:0003887">
    <property type="term" value="F:DNA-directed DNA polymerase activity"/>
    <property type="evidence" value="ECO:0007669"/>
    <property type="project" value="UniProtKB-UniRule"/>
</dbReference>
<keyword evidence="8 15" id="KW-0479">Metal-binding</keyword>
<dbReference type="PROSITE" id="PS00522">
    <property type="entry name" value="DNA_POLYMERASE_X"/>
    <property type="match status" value="1"/>
</dbReference>
<evidence type="ECO:0000256" key="6">
    <source>
        <dbReference type="ARBA" id="ARBA00022679"/>
    </source>
</evidence>
<dbReference type="InterPro" id="IPR002054">
    <property type="entry name" value="DNA-dir_DNA_pol_X"/>
</dbReference>
<feature type="binding site" evidence="16">
    <location>
        <position position="379"/>
    </location>
    <ligand>
        <name>Mg(2+)</name>
        <dbReference type="ChEBI" id="CHEBI:18420"/>
    </ligand>
</feature>
<proteinExistence type="inferred from homology"/>
<comment type="subcellular location">
    <subcellularLocation>
        <location evidence="2 15">Nucleus</location>
    </subcellularLocation>
</comment>
<dbReference type="InterPro" id="IPR018944">
    <property type="entry name" value="DNA_pol_lambd_fingers_domain"/>
</dbReference>
<dbReference type="InterPro" id="IPR043519">
    <property type="entry name" value="NT_sf"/>
</dbReference>
<dbReference type="InterPro" id="IPR001726">
    <property type="entry name" value="TdT/Mu"/>
</dbReference>
<feature type="domain" description="DNA-directed DNA polymerase X" evidence="19">
    <location>
        <begin position="49"/>
        <end position="454"/>
    </location>
</feature>
<dbReference type="InterPro" id="IPR010996">
    <property type="entry name" value="HHH_MUS81"/>
</dbReference>
<dbReference type="Pfam" id="PF14792">
    <property type="entry name" value="DNA_pol_B_palm"/>
    <property type="match status" value="1"/>
</dbReference>
<keyword evidence="11" id="KW-0239">DNA-directed DNA polymerase</keyword>
<dbReference type="SUPFAM" id="SSF47802">
    <property type="entry name" value="DNA polymerase beta, N-terminal domain-like"/>
    <property type="match status" value="1"/>
</dbReference>
<dbReference type="SUPFAM" id="SSF81585">
    <property type="entry name" value="PsbU/PolX domain-like"/>
    <property type="match status" value="1"/>
</dbReference>
<name>A0AAV4H9C3_9GAST</name>
<evidence type="ECO:0000256" key="18">
    <source>
        <dbReference type="SAM" id="SignalP"/>
    </source>
</evidence>
<dbReference type="EC" id="2.7.7.7" evidence="4"/>
<comment type="cofactor">
    <cofactor evidence="1 16">
        <name>Mg(2+)</name>
        <dbReference type="ChEBI" id="CHEBI:18420"/>
    </cofactor>
</comment>
<dbReference type="InterPro" id="IPR028207">
    <property type="entry name" value="DNA_pol_B_palm_palm"/>
</dbReference>
<dbReference type="CDD" id="cd00141">
    <property type="entry name" value="NT_POLXc"/>
    <property type="match status" value="1"/>
</dbReference>
<dbReference type="Pfam" id="PF10391">
    <property type="entry name" value="DNA_pol_lambd_f"/>
    <property type="match status" value="1"/>
</dbReference>
<dbReference type="PANTHER" id="PTHR11276:SF40">
    <property type="entry name" value="BRCT DOMAIN-CONTAINING PROTEIN"/>
    <property type="match status" value="1"/>
</dbReference>
<evidence type="ECO:0000256" key="9">
    <source>
        <dbReference type="ARBA" id="ARBA00022763"/>
    </source>
</evidence>
<dbReference type="Gene3D" id="3.30.210.10">
    <property type="entry name" value="DNA polymerase, thumb domain"/>
    <property type="match status" value="1"/>
</dbReference>
<dbReference type="InterPro" id="IPR029398">
    <property type="entry name" value="PolB_thumb"/>
</dbReference>
<evidence type="ECO:0000259" key="19">
    <source>
        <dbReference type="SMART" id="SM00483"/>
    </source>
</evidence>
<evidence type="ECO:0000256" key="17">
    <source>
        <dbReference type="SAM" id="MobiDB-lite"/>
    </source>
</evidence>
<evidence type="ECO:0000256" key="5">
    <source>
        <dbReference type="ARBA" id="ARBA00022634"/>
    </source>
</evidence>
<dbReference type="InterPro" id="IPR037160">
    <property type="entry name" value="DNA_Pol_thumb_sf"/>
</dbReference>
<dbReference type="GO" id="GO:0046872">
    <property type="term" value="F:metal ion binding"/>
    <property type="evidence" value="ECO:0007669"/>
    <property type="project" value="UniProtKB-UniRule"/>
</dbReference>
<keyword evidence="10 15" id="KW-0460">Magnesium</keyword>
<evidence type="ECO:0000256" key="12">
    <source>
        <dbReference type="ARBA" id="ARBA00023204"/>
    </source>
</evidence>
<dbReference type="EMBL" id="BMAT01005504">
    <property type="protein sequence ID" value="GFR94543.1"/>
    <property type="molecule type" value="Genomic_DNA"/>
</dbReference>
<evidence type="ECO:0000256" key="16">
    <source>
        <dbReference type="PIRSR" id="PIRSR000817-1"/>
    </source>
</evidence>
<protein>
    <recommendedName>
        <fullName evidence="4">DNA-directed DNA polymerase</fullName>
        <ecNumber evidence="4">2.7.7.7</ecNumber>
    </recommendedName>
</protein>
<feature type="binding site" evidence="16">
    <location>
        <position position="234"/>
    </location>
    <ligand>
        <name>Mg(2+)</name>
        <dbReference type="ChEBI" id="CHEBI:18420"/>
    </ligand>
</feature>
<evidence type="ECO:0000256" key="10">
    <source>
        <dbReference type="ARBA" id="ARBA00022842"/>
    </source>
</evidence>
<dbReference type="Gene3D" id="1.10.150.110">
    <property type="entry name" value="DNA polymerase beta, N-terminal domain-like"/>
    <property type="match status" value="1"/>
</dbReference>
<evidence type="ECO:0000256" key="13">
    <source>
        <dbReference type="ARBA" id="ARBA00023242"/>
    </source>
</evidence>